<dbReference type="Gene3D" id="2.60.40.150">
    <property type="entry name" value="C2 domain"/>
    <property type="match status" value="2"/>
</dbReference>
<dbReference type="Pfam" id="PF06031">
    <property type="entry name" value="SERTA"/>
    <property type="match status" value="1"/>
</dbReference>
<dbReference type="CDD" id="cd08389">
    <property type="entry name" value="C2A_Synaptotagmin-14_16"/>
    <property type="match status" value="1"/>
</dbReference>
<evidence type="ECO:0000259" key="4">
    <source>
        <dbReference type="PROSITE" id="PS50004"/>
    </source>
</evidence>
<dbReference type="InterPro" id="IPR043541">
    <property type="entry name" value="SYT14/14L/16"/>
</dbReference>
<feature type="domain" description="C2" evidence="4">
    <location>
        <begin position="415"/>
        <end position="568"/>
    </location>
</feature>
<gene>
    <name evidence="6" type="ORF">FSCOSCO3_A037470</name>
</gene>
<feature type="transmembrane region" description="Helical" evidence="3">
    <location>
        <begin position="25"/>
        <end position="46"/>
    </location>
</feature>
<keyword evidence="3" id="KW-0472">Membrane</keyword>
<dbReference type="InterPro" id="IPR035892">
    <property type="entry name" value="C2_domain_sf"/>
</dbReference>
<evidence type="ECO:0000256" key="3">
    <source>
        <dbReference type="SAM" id="Phobius"/>
    </source>
</evidence>
<dbReference type="PANTHER" id="PTHR46129:SF3">
    <property type="entry name" value="SYNAPTOTAGMIN-14-RELATED"/>
    <property type="match status" value="1"/>
</dbReference>
<evidence type="ECO:0000259" key="5">
    <source>
        <dbReference type="PROSITE" id="PS51053"/>
    </source>
</evidence>
<dbReference type="InterPro" id="IPR000008">
    <property type="entry name" value="C2_dom"/>
</dbReference>
<evidence type="ECO:0000313" key="6">
    <source>
        <dbReference type="EMBL" id="CAK6968088.1"/>
    </source>
</evidence>
<dbReference type="PROSITE" id="PS50004">
    <property type="entry name" value="C2"/>
    <property type="match status" value="2"/>
</dbReference>
<dbReference type="GO" id="GO:0005543">
    <property type="term" value="F:phospholipid binding"/>
    <property type="evidence" value="ECO:0007669"/>
    <property type="project" value="TreeGrafter"/>
</dbReference>
<feature type="region of interest" description="Disordered" evidence="2">
    <location>
        <begin position="917"/>
        <end position="1022"/>
    </location>
</feature>
<evidence type="ECO:0008006" key="8">
    <source>
        <dbReference type="Google" id="ProtNLM"/>
    </source>
</evidence>
<reference evidence="6 7" key="1">
    <citation type="submission" date="2024-01" db="EMBL/GenBank/DDBJ databases">
        <authorList>
            <person name="Alioto T."/>
            <person name="Alioto T."/>
            <person name="Gomez Garrido J."/>
        </authorList>
    </citation>
    <scope>NUCLEOTIDE SEQUENCE [LARGE SCALE GENOMIC DNA]</scope>
</reference>
<dbReference type="InterPro" id="IPR009263">
    <property type="entry name" value="SERTA_dom"/>
</dbReference>
<dbReference type="SMART" id="SM00239">
    <property type="entry name" value="C2"/>
    <property type="match status" value="2"/>
</dbReference>
<feature type="compositionally biased region" description="Acidic residues" evidence="2">
    <location>
        <begin position="991"/>
        <end position="1011"/>
    </location>
</feature>
<evidence type="ECO:0000256" key="1">
    <source>
        <dbReference type="ARBA" id="ARBA00006996"/>
    </source>
</evidence>
<dbReference type="Proteomes" id="UP001314229">
    <property type="component" value="Unassembled WGS sequence"/>
</dbReference>
<dbReference type="Pfam" id="PF00168">
    <property type="entry name" value="C2"/>
    <property type="match status" value="2"/>
</dbReference>
<comment type="similarity">
    <text evidence="1">Belongs to the synaptotagmin family.</text>
</comment>
<organism evidence="6 7">
    <name type="scientific">Scomber scombrus</name>
    <name type="common">Atlantic mackerel</name>
    <name type="synonym">Scomber vernalis</name>
    <dbReference type="NCBI Taxonomy" id="13677"/>
    <lineage>
        <taxon>Eukaryota</taxon>
        <taxon>Metazoa</taxon>
        <taxon>Chordata</taxon>
        <taxon>Craniata</taxon>
        <taxon>Vertebrata</taxon>
        <taxon>Euteleostomi</taxon>
        <taxon>Actinopterygii</taxon>
        <taxon>Neopterygii</taxon>
        <taxon>Teleostei</taxon>
        <taxon>Neoteleostei</taxon>
        <taxon>Acanthomorphata</taxon>
        <taxon>Pelagiaria</taxon>
        <taxon>Scombriformes</taxon>
        <taxon>Scombridae</taxon>
        <taxon>Scomber</taxon>
    </lineage>
</organism>
<evidence type="ECO:0000313" key="7">
    <source>
        <dbReference type="Proteomes" id="UP001314229"/>
    </source>
</evidence>
<dbReference type="PROSITE" id="PS51053">
    <property type="entry name" value="SERTA"/>
    <property type="match status" value="1"/>
</dbReference>
<name>A0AAV1P9K8_SCOSC</name>
<keyword evidence="3" id="KW-1133">Transmembrane helix</keyword>
<evidence type="ECO:0000256" key="2">
    <source>
        <dbReference type="SAM" id="MobiDB-lite"/>
    </source>
</evidence>
<dbReference type="SUPFAM" id="SSF49562">
    <property type="entry name" value="C2 domain (Calcium/lipid-binding domain, CaLB)"/>
    <property type="match status" value="2"/>
</dbReference>
<sequence length="1041" mass="117081">MAIDGGERNCGVHELICVRKVSPEVLGFLTAIGLFIILMTFLFWYLNNKLALENAGSLQCLDDFRKNPELREKVYSDADLQGSSSDSEDEVMGQYQEAVSRSQGLRGGAKAATNVRHAGGFSWESRQKYSPLTADYDGYSSEASADDANCIQRMRRTPPLDELQPPPYQDENGSPRMSCTLSDLGDAKCDLSYTSGSPHLSFGKCPSEGSDGHETESYLNKGYEEDVPSDSTAVLSPENMSARGSAAQLPKGYEPDPIAKYGTLDVVFDYDSEEQQLVMTIMAVTDLPPVKRTGNISWQVHLVLLPTKKQRAKTGIQRGPCPIFTETFRFSHVESEMISNYAIRFRLYSMRRMKKEKVLGEKVFYLTKLILQGKMSVPVILDPCCVLPGGESQVSLSDMTCSESASSFQSVSQTSTPEILVGLVYNATTGRLSVEIIKGIHFKNLAANKPPNGLFCCLKHLIGGQVYIIRDTYVKLTLLNSMGHEMSKCKTSICRGQPNPTYKETFIFQVALFQLSDVTLILSVYNKRSMKRKEMIGWISLGLNSSGEEELTHWTQMKESKGQQELPVKRRHNESHTVHFQLSEPDSRKVSQLPLNSAAVVDWRDGAAAALVLFSPPYVHINRQPSRNNSLSKSKCGAEDEVRAIQDRPESEREMTLVLSMNPFLDPEGDPPLSSYQPIWESERCTKTCLSNPAPPCSSDEQFTPEPPCRRVPDHVSMSRIAYFKRKFIDDDDESPFSFRTYCQTVAPVLEERAHVLRLSLEKMRFIDDPEAFLRRSVLVNNLLRRLRAEILLQSTDWCFPPNPAFTTGPCVLPPGTNPAHQALHGTVPTRICLAPQAGPPFRKRFRMVRGGQGELRPDCAQTCCCIYAAAAAAGHYLHLPFSMYDAALSTCPSTPHTSSFFQLASHSKLGLTVAVEEHDDEDDDVEEEDENEEEEEREDEEEEEDDDERRQAGPSIDLVKDKSSQKSRTRTLLGHAHARTEEDSCMTERVEEEEEEGEQEEEEEEEEEEEQGVRHCQWDSTTTERELHKVRFWHRRGQRQ</sequence>
<feature type="compositionally biased region" description="Basic and acidic residues" evidence="2">
    <location>
        <begin position="979"/>
        <end position="990"/>
    </location>
</feature>
<dbReference type="FunFam" id="2.60.40.150:FF:000062">
    <property type="entry name" value="synaptotagmin-14 isoform X1"/>
    <property type="match status" value="1"/>
</dbReference>
<dbReference type="AlphaFoldDB" id="A0AAV1P9K8"/>
<dbReference type="CDD" id="cd08408">
    <property type="entry name" value="C2B_Synaptotagmin-14_16"/>
    <property type="match status" value="1"/>
</dbReference>
<feature type="region of interest" description="Disordered" evidence="2">
    <location>
        <begin position="223"/>
        <end position="251"/>
    </location>
</feature>
<accession>A0AAV1P9K8</accession>
<comment type="caution">
    <text evidence="6">The sequence shown here is derived from an EMBL/GenBank/DDBJ whole genome shotgun (WGS) entry which is preliminary data.</text>
</comment>
<feature type="domain" description="C2" evidence="4">
    <location>
        <begin position="260"/>
        <end position="379"/>
    </location>
</feature>
<keyword evidence="7" id="KW-1185">Reference proteome</keyword>
<proteinExistence type="inferred from homology"/>
<feature type="compositionally biased region" description="Acidic residues" evidence="2">
    <location>
        <begin position="918"/>
        <end position="948"/>
    </location>
</feature>
<dbReference type="PANTHER" id="PTHR46129">
    <property type="entry name" value="SYNAPTOTAGMIN 14, ISOFORM D"/>
    <property type="match status" value="1"/>
</dbReference>
<protein>
    <recommendedName>
        <fullName evidence="8">Synaptotagmin-14</fullName>
    </recommendedName>
</protein>
<keyword evidence="3" id="KW-0812">Transmembrane</keyword>
<feature type="domain" description="SERTA" evidence="5">
    <location>
        <begin position="749"/>
        <end position="795"/>
    </location>
</feature>
<dbReference type="EMBL" id="CAWUFR010000113">
    <property type="protein sequence ID" value="CAK6968088.1"/>
    <property type="molecule type" value="Genomic_DNA"/>
</dbReference>
<feature type="compositionally biased region" description="Basic and acidic residues" evidence="2">
    <location>
        <begin position="1012"/>
        <end position="1022"/>
    </location>
</feature>